<dbReference type="GO" id="GO:0050152">
    <property type="term" value="F:omega-amidase activity"/>
    <property type="evidence" value="ECO:0007669"/>
    <property type="project" value="UniProtKB-EC"/>
</dbReference>
<name>A0A4U0UHS6_9PEZI</name>
<comment type="caution">
    <text evidence="5">The sequence shown here is derived from an EMBL/GenBank/DDBJ whole genome shotgun (WGS) entry which is preliminary data.</text>
</comment>
<dbReference type="EMBL" id="NAJP01000073">
    <property type="protein sequence ID" value="TKA35094.1"/>
    <property type="molecule type" value="Genomic_DNA"/>
</dbReference>
<dbReference type="PROSITE" id="PS50263">
    <property type="entry name" value="CN_HYDROLASE"/>
    <property type="match status" value="1"/>
</dbReference>
<dbReference type="PANTHER" id="PTHR23088:SF30">
    <property type="entry name" value="OMEGA-AMIDASE NIT2"/>
    <property type="match status" value="1"/>
</dbReference>
<feature type="domain" description="CN hydrolase" evidence="3">
    <location>
        <begin position="9"/>
        <end position="264"/>
    </location>
</feature>
<dbReference type="GO" id="GO:0006107">
    <property type="term" value="P:oxaloacetate metabolic process"/>
    <property type="evidence" value="ECO:0007669"/>
    <property type="project" value="TreeGrafter"/>
</dbReference>
<dbReference type="PANTHER" id="PTHR23088">
    <property type="entry name" value="NITRILASE-RELATED"/>
    <property type="match status" value="1"/>
</dbReference>
<dbReference type="GO" id="GO:0006528">
    <property type="term" value="P:asparagine metabolic process"/>
    <property type="evidence" value="ECO:0007669"/>
    <property type="project" value="TreeGrafter"/>
</dbReference>
<accession>A0A4U0UHS6</accession>
<evidence type="ECO:0000313" key="4">
    <source>
        <dbReference type="EMBL" id="KAK0307000.1"/>
    </source>
</evidence>
<proteinExistence type="inferred from homology"/>
<dbReference type="InterPro" id="IPR003010">
    <property type="entry name" value="C-N_Hydrolase"/>
</dbReference>
<dbReference type="GO" id="GO:0005739">
    <property type="term" value="C:mitochondrion"/>
    <property type="evidence" value="ECO:0007669"/>
    <property type="project" value="TreeGrafter"/>
</dbReference>
<dbReference type="AlphaFoldDB" id="A0A4U0UHS6"/>
<dbReference type="GO" id="GO:0006541">
    <property type="term" value="P:glutamine metabolic process"/>
    <property type="evidence" value="ECO:0007669"/>
    <property type="project" value="TreeGrafter"/>
</dbReference>
<reference evidence="5 6" key="1">
    <citation type="submission" date="2017-03" db="EMBL/GenBank/DDBJ databases">
        <title>Genomes of endolithic fungi from Antarctica.</title>
        <authorList>
            <person name="Coleine C."/>
            <person name="Masonjones S."/>
            <person name="Stajich J.E."/>
        </authorList>
    </citation>
    <scope>NUCLEOTIDE SEQUENCE [LARGE SCALE GENOMIC DNA]</scope>
    <source>
        <strain evidence="5 6">CCFEE 5311</strain>
    </source>
</reference>
<dbReference type="Proteomes" id="UP001168146">
    <property type="component" value="Unassembled WGS sequence"/>
</dbReference>
<dbReference type="InterPro" id="IPR036526">
    <property type="entry name" value="C-N_Hydrolase_sf"/>
</dbReference>
<dbReference type="EMBL" id="JASUXU010000098">
    <property type="protein sequence ID" value="KAK0307000.1"/>
    <property type="molecule type" value="Genomic_DNA"/>
</dbReference>
<dbReference type="SUPFAM" id="SSF56317">
    <property type="entry name" value="Carbon-nitrogen hydrolase"/>
    <property type="match status" value="1"/>
</dbReference>
<sequence length="297" mass="32794">MAKLLKKPLKLALVQLAAGADKNANLSHARHKVLEAASNGAKLVVLPECFNSPYGVKYFAKYAETLLPSPPTKEQSPSFHALSAMAKEAKAYLVGGSIPEYSSETKKYYNTNLTFGPDGALLATHRKVHLFDIDIPGKITFRESDVLSPGNKVTLVDLPDYGKIGIAICYDIRFPELAMIAARKGAFLLLYPGAFNLTTGQLHWELQARARAMDNQVYVGLCSPARDMEAEYHAWGHSMVVDPNAGVVAEVGEGEEVVYAELRGEKIEETRRGIPIYTQRRFDVYPDVSEGKVRYEE</sequence>
<dbReference type="Proteomes" id="UP000310066">
    <property type="component" value="Unassembled WGS sequence"/>
</dbReference>
<dbReference type="Gene3D" id="3.60.110.10">
    <property type="entry name" value="Carbon-nitrogen hydrolase"/>
    <property type="match status" value="1"/>
</dbReference>
<keyword evidence="2 4" id="KW-0378">Hydrolase</keyword>
<dbReference type="PROSITE" id="PS01227">
    <property type="entry name" value="UPF0012"/>
    <property type="match status" value="1"/>
</dbReference>
<dbReference type="FunFam" id="3.60.110.10:FF:000002">
    <property type="entry name" value="Nitrilase family member 2"/>
    <property type="match status" value="1"/>
</dbReference>
<dbReference type="Pfam" id="PF00795">
    <property type="entry name" value="CN_hydrolase"/>
    <property type="match status" value="1"/>
</dbReference>
<evidence type="ECO:0000313" key="6">
    <source>
        <dbReference type="Proteomes" id="UP000310066"/>
    </source>
</evidence>
<dbReference type="STRING" id="329885.A0A4U0UHS6"/>
<evidence type="ECO:0000256" key="2">
    <source>
        <dbReference type="ARBA" id="ARBA00022801"/>
    </source>
</evidence>
<protein>
    <submittedName>
        <fullName evidence="4">Omega-amidase nit3</fullName>
        <ecNumber evidence="4">3.5.1.3</ecNumber>
    </submittedName>
</protein>
<dbReference type="OrthoDB" id="10250282at2759"/>
<dbReference type="EC" id="3.5.1.3" evidence="4"/>
<reference evidence="4" key="2">
    <citation type="submission" date="2021-12" db="EMBL/GenBank/DDBJ databases">
        <title>Black yeast isolated from Biological Soil Crust.</title>
        <authorList>
            <person name="Kurbessoian T."/>
        </authorList>
    </citation>
    <scope>NUCLEOTIDE SEQUENCE</scope>
    <source>
        <strain evidence="4">CCFEE 5208</strain>
    </source>
</reference>
<evidence type="ECO:0000313" key="5">
    <source>
        <dbReference type="EMBL" id="TKA35094.1"/>
    </source>
</evidence>
<evidence type="ECO:0000256" key="1">
    <source>
        <dbReference type="ARBA" id="ARBA00010613"/>
    </source>
</evidence>
<comment type="similarity">
    <text evidence="1">Belongs to the carbon-nitrogen hydrolase superfamily. NIT1/NIT2 family.</text>
</comment>
<organism evidence="5 6">
    <name type="scientific">Friedmanniomyces endolithicus</name>
    <dbReference type="NCBI Taxonomy" id="329885"/>
    <lineage>
        <taxon>Eukaryota</taxon>
        <taxon>Fungi</taxon>
        <taxon>Dikarya</taxon>
        <taxon>Ascomycota</taxon>
        <taxon>Pezizomycotina</taxon>
        <taxon>Dothideomycetes</taxon>
        <taxon>Dothideomycetidae</taxon>
        <taxon>Mycosphaerellales</taxon>
        <taxon>Teratosphaeriaceae</taxon>
        <taxon>Friedmanniomyces</taxon>
    </lineage>
</organism>
<gene>
    <name evidence="4" type="primary">NIT3_2</name>
    <name evidence="5" type="ORF">B0A54_14603</name>
    <name evidence="4" type="ORF">LTR82_016131</name>
</gene>
<dbReference type="InterPro" id="IPR001110">
    <property type="entry name" value="UPF0012_CS"/>
</dbReference>
<dbReference type="InterPro" id="IPR045254">
    <property type="entry name" value="Nit1/2_C-N_Hydrolase"/>
</dbReference>
<dbReference type="CDD" id="cd07572">
    <property type="entry name" value="nit"/>
    <property type="match status" value="1"/>
</dbReference>
<evidence type="ECO:0000259" key="3">
    <source>
        <dbReference type="PROSITE" id="PS50263"/>
    </source>
</evidence>